<dbReference type="PROSITE" id="PS51635">
    <property type="entry name" value="PNPLA"/>
    <property type="match status" value="1"/>
</dbReference>
<dbReference type="InterPro" id="IPR016035">
    <property type="entry name" value="Acyl_Trfase/lysoPLipase"/>
</dbReference>
<protein>
    <recommendedName>
        <fullName evidence="6">PNPLA domain-containing protein</fullName>
    </recommendedName>
</protein>
<evidence type="ECO:0000259" key="6">
    <source>
        <dbReference type="PROSITE" id="PS51635"/>
    </source>
</evidence>
<evidence type="ECO:0000256" key="3">
    <source>
        <dbReference type="ARBA" id="ARBA00022963"/>
    </source>
</evidence>
<dbReference type="KEGG" id="pace:A6070_03700"/>
<evidence type="ECO:0000256" key="5">
    <source>
        <dbReference type="PROSITE-ProRule" id="PRU01161"/>
    </source>
</evidence>
<dbReference type="PROSITE" id="PS01237">
    <property type="entry name" value="UPF0028"/>
    <property type="match status" value="1"/>
</dbReference>
<dbReference type="Pfam" id="PF01734">
    <property type="entry name" value="Patatin"/>
    <property type="match status" value="1"/>
</dbReference>
<evidence type="ECO:0000313" key="8">
    <source>
        <dbReference type="Proteomes" id="UP000182264"/>
    </source>
</evidence>
<dbReference type="GO" id="GO:0004622">
    <property type="term" value="F:phosphatidylcholine lysophospholipase activity"/>
    <property type="evidence" value="ECO:0007669"/>
    <property type="project" value="InterPro"/>
</dbReference>
<feature type="active site" description="Nucleophile" evidence="5">
    <location>
        <position position="43"/>
    </location>
</feature>
<dbReference type="OrthoDB" id="5290098at2"/>
<gene>
    <name evidence="7" type="ORF">A7E75_09700</name>
</gene>
<dbReference type="Proteomes" id="UP000182264">
    <property type="component" value="Chromosome"/>
</dbReference>
<keyword evidence="2 5" id="KW-0378">Hydrolase</keyword>
<dbReference type="GO" id="GO:0016042">
    <property type="term" value="P:lipid catabolic process"/>
    <property type="evidence" value="ECO:0007669"/>
    <property type="project" value="UniProtKB-UniRule"/>
</dbReference>
<reference evidence="7 8" key="1">
    <citation type="journal article" date="2017" name="Genome Announc.">
        <title>Complete Genome Sequences of Two Acetylene-Fermenting Pelobacter acetylenicus Strains.</title>
        <authorList>
            <person name="Sutton J.M."/>
            <person name="Baesman S.M."/>
            <person name="Fierst J.L."/>
            <person name="Poret-Peterson A.T."/>
            <person name="Oremland R.S."/>
            <person name="Dunlap D.S."/>
            <person name="Akob D.M."/>
        </authorList>
    </citation>
    <scope>NUCLEOTIDE SEQUENCE [LARGE SCALE GENOMIC DNA]</scope>
    <source>
        <strain evidence="7 8">DSM 3247</strain>
    </source>
</reference>
<evidence type="ECO:0000256" key="4">
    <source>
        <dbReference type="ARBA" id="ARBA00023098"/>
    </source>
</evidence>
<dbReference type="GO" id="GO:0046470">
    <property type="term" value="P:phosphatidylcholine metabolic process"/>
    <property type="evidence" value="ECO:0007669"/>
    <property type="project" value="InterPro"/>
</dbReference>
<keyword evidence="8" id="KW-1185">Reference proteome</keyword>
<feature type="short sequence motif" description="DGA/G" evidence="5">
    <location>
        <begin position="158"/>
        <end position="160"/>
    </location>
</feature>
<organism evidence="7 8">
    <name type="scientific">Syntrophotalea acetylenica</name>
    <name type="common">Pelobacter acetylenicus</name>
    <dbReference type="NCBI Taxonomy" id="29542"/>
    <lineage>
        <taxon>Bacteria</taxon>
        <taxon>Pseudomonadati</taxon>
        <taxon>Thermodesulfobacteriota</taxon>
        <taxon>Desulfuromonadia</taxon>
        <taxon>Desulfuromonadales</taxon>
        <taxon>Syntrophotaleaceae</taxon>
        <taxon>Syntrophotalea</taxon>
    </lineage>
</organism>
<dbReference type="Gene3D" id="3.40.1090.10">
    <property type="entry name" value="Cytosolic phospholipase A2 catalytic domain"/>
    <property type="match status" value="1"/>
</dbReference>
<dbReference type="PANTHER" id="PTHR14226">
    <property type="entry name" value="NEUROPATHY TARGET ESTERASE/SWISS CHEESE D.MELANOGASTER"/>
    <property type="match status" value="1"/>
</dbReference>
<dbReference type="RefSeq" id="WP_072287104.1">
    <property type="nucleotide sequence ID" value="NZ_CP015455.1"/>
</dbReference>
<feature type="active site" description="Proton acceptor" evidence="5">
    <location>
        <position position="158"/>
    </location>
</feature>
<comment type="caution">
    <text evidence="5">Lacks conserved residue(s) required for the propagation of feature annotation.</text>
</comment>
<dbReference type="InterPro" id="IPR050301">
    <property type="entry name" value="NTE"/>
</dbReference>
<dbReference type="SUPFAM" id="SSF52151">
    <property type="entry name" value="FabD/lysophospholipase-like"/>
    <property type="match status" value="1"/>
</dbReference>
<sequence length="314" mass="34152">MAQSRPLIGLALGSGAARGLAHIGILKVLEEEKIPIDLIAGTSIGAALGALYAAGVPVHRMEKVMRELDWRALARLIDPTLPTSGLMDGNRVATFLAELLPATTFEELRIPLAITATDVETGEALIIRKGNLLEGLRAAIAFPGIFTPVLFGDRFLVDGGLTNPVPLDIAYQMGADKVIGVCTIPRMEDPAGEISLPSETGAGRDKGRLHEFFTSANIEKLWRDLWQADHPGNDKESGRNRKPPNIFSICSRSVAIMENRINDLQMERTRAELLIRPVFTAFNMLEFHRADEAIAAGEQAARQCIPQLRSLCEA</sequence>
<keyword evidence="4 5" id="KW-0443">Lipid metabolism</keyword>
<evidence type="ECO:0000256" key="1">
    <source>
        <dbReference type="ARBA" id="ARBA00006636"/>
    </source>
</evidence>
<accession>A0A1L3GH44</accession>
<dbReference type="STRING" id="29542.A6070_03700"/>
<dbReference type="InterPro" id="IPR001423">
    <property type="entry name" value="LysoPLipase_patatin_CS"/>
</dbReference>
<keyword evidence="3 5" id="KW-0442">Lipid degradation</keyword>
<dbReference type="InterPro" id="IPR002641">
    <property type="entry name" value="PNPLA_dom"/>
</dbReference>
<feature type="domain" description="PNPLA" evidence="6">
    <location>
        <begin position="10"/>
        <end position="171"/>
    </location>
</feature>
<dbReference type="AlphaFoldDB" id="A0A1L3GH44"/>
<dbReference type="PANTHER" id="PTHR14226:SF76">
    <property type="entry name" value="NTE FAMILY PROTEIN RSSA"/>
    <property type="match status" value="1"/>
</dbReference>
<evidence type="ECO:0000256" key="2">
    <source>
        <dbReference type="ARBA" id="ARBA00022801"/>
    </source>
</evidence>
<proteinExistence type="inferred from homology"/>
<feature type="short sequence motif" description="GXSXG" evidence="5">
    <location>
        <begin position="41"/>
        <end position="45"/>
    </location>
</feature>
<comment type="similarity">
    <text evidence="1">Belongs to the NTE family.</text>
</comment>
<name>A0A1L3GH44_SYNAC</name>
<dbReference type="EMBL" id="CP015518">
    <property type="protein sequence ID" value="APG25254.1"/>
    <property type="molecule type" value="Genomic_DNA"/>
</dbReference>
<evidence type="ECO:0000313" key="7">
    <source>
        <dbReference type="EMBL" id="APG25254.1"/>
    </source>
</evidence>